<dbReference type="AlphaFoldDB" id="A0A1U7I648"/>
<dbReference type="PANTHER" id="PTHR35996">
    <property type="entry name" value="OSJNBA0038O10.25 PROTEIN"/>
    <property type="match status" value="1"/>
</dbReference>
<organism evidence="2 3">
    <name type="scientific">[Phormidium ambiguum] IAM M-71</name>
    <dbReference type="NCBI Taxonomy" id="454136"/>
    <lineage>
        <taxon>Bacteria</taxon>
        <taxon>Bacillati</taxon>
        <taxon>Cyanobacteriota</taxon>
        <taxon>Cyanophyceae</taxon>
        <taxon>Oscillatoriophycideae</taxon>
        <taxon>Aerosakkonematales</taxon>
        <taxon>Aerosakkonemataceae</taxon>
        <taxon>Floridanema</taxon>
    </lineage>
</organism>
<evidence type="ECO:0000313" key="3">
    <source>
        <dbReference type="Proteomes" id="UP000185860"/>
    </source>
</evidence>
<name>A0A1U7I648_9CYAN</name>
<accession>A0A1U7I648</accession>
<protein>
    <submittedName>
        <fullName evidence="2">Uncharacterized protein</fullName>
    </submittedName>
</protein>
<reference evidence="2 3" key="1">
    <citation type="submission" date="2016-11" db="EMBL/GenBank/DDBJ databases">
        <title>Draft Genome Sequences of Nine Cyanobacterial Strains from Diverse Habitats.</title>
        <authorList>
            <person name="Zhu T."/>
            <person name="Hou S."/>
            <person name="Lu X."/>
            <person name="Hess W.R."/>
        </authorList>
    </citation>
    <scope>NUCLEOTIDE SEQUENCE [LARGE SCALE GENOMIC DNA]</scope>
    <source>
        <strain evidence="2 3">IAM M-71</strain>
    </source>
</reference>
<dbReference type="InterPro" id="IPR040278">
    <property type="entry name" value="UPF0426"/>
</dbReference>
<sequence>MFLDELTPVFKEMIQNPVSFMGGFLSGILRLSLNDDPVKSWLDQQSGVTTPSSSTSEGNNGRSSGPQTISIE</sequence>
<feature type="compositionally biased region" description="Polar residues" evidence="1">
    <location>
        <begin position="42"/>
        <end position="72"/>
    </location>
</feature>
<gene>
    <name evidence="2" type="ORF">NIES2119_27860</name>
</gene>
<dbReference type="OrthoDB" id="488745at2"/>
<dbReference type="EMBL" id="MRCE01000046">
    <property type="protein sequence ID" value="OKH31787.1"/>
    <property type="molecule type" value="Genomic_DNA"/>
</dbReference>
<evidence type="ECO:0000256" key="1">
    <source>
        <dbReference type="SAM" id="MobiDB-lite"/>
    </source>
</evidence>
<dbReference type="Proteomes" id="UP000185860">
    <property type="component" value="Unassembled WGS sequence"/>
</dbReference>
<dbReference type="RefSeq" id="WP_073596754.1">
    <property type="nucleotide sequence ID" value="NZ_MRCE01000046.1"/>
</dbReference>
<comment type="caution">
    <text evidence="2">The sequence shown here is derived from an EMBL/GenBank/DDBJ whole genome shotgun (WGS) entry which is preliminary data.</text>
</comment>
<dbReference type="STRING" id="454136.NIES2119_27860"/>
<feature type="region of interest" description="Disordered" evidence="1">
    <location>
        <begin position="41"/>
        <end position="72"/>
    </location>
</feature>
<proteinExistence type="predicted"/>
<dbReference type="Pfam" id="PF26369">
    <property type="entry name" value="UPF0426"/>
    <property type="match status" value="1"/>
</dbReference>
<evidence type="ECO:0000313" key="2">
    <source>
        <dbReference type="EMBL" id="OKH31787.1"/>
    </source>
</evidence>
<dbReference type="PANTHER" id="PTHR35996:SF1">
    <property type="entry name" value="OS04G0528100 PROTEIN"/>
    <property type="match status" value="1"/>
</dbReference>